<dbReference type="RefSeq" id="WP_184792832.1">
    <property type="nucleotide sequence ID" value="NZ_BONT01000101.1"/>
</dbReference>
<dbReference type="PROSITE" id="PS51186">
    <property type="entry name" value="GNAT"/>
    <property type="match status" value="1"/>
</dbReference>
<keyword evidence="2" id="KW-0808">Transferase</keyword>
<dbReference type="CDD" id="cd04301">
    <property type="entry name" value="NAT_SF"/>
    <property type="match status" value="1"/>
</dbReference>
<sequence>MTALPLPELVEAWVSGWALSRATPAPIAIPGGVRVEVGDVGHRVRHVFHTYDRERLAAVPAGPGAWIKTAGELPPMPGWTHGPPGHLMSIELKREKTEPPPGYTLRIVDGPVLRSVIEAADGTTAAHAHIAVETGSAVIDRVETDPAHRRRGLGRVAVGALTTRASELGARTGVLVATDVGRDLYTAMGWTWRSHLPSVLVPET</sequence>
<dbReference type="InterPro" id="IPR000182">
    <property type="entry name" value="GNAT_dom"/>
</dbReference>
<gene>
    <name evidence="2" type="ORF">HNR73_007646</name>
</gene>
<dbReference type="GO" id="GO:0016747">
    <property type="term" value="F:acyltransferase activity, transferring groups other than amino-acyl groups"/>
    <property type="evidence" value="ECO:0007669"/>
    <property type="project" value="InterPro"/>
</dbReference>
<proteinExistence type="predicted"/>
<dbReference type="Gene3D" id="3.40.630.30">
    <property type="match status" value="1"/>
</dbReference>
<name>A0A841G1E0_9ACTN</name>
<dbReference type="Proteomes" id="UP000548476">
    <property type="component" value="Unassembled WGS sequence"/>
</dbReference>
<protein>
    <submittedName>
        <fullName evidence="2">GNAT superfamily N-acetyltransferase</fullName>
    </submittedName>
</protein>
<comment type="caution">
    <text evidence="2">The sequence shown here is derived from an EMBL/GenBank/DDBJ whole genome shotgun (WGS) entry which is preliminary data.</text>
</comment>
<organism evidence="2 3">
    <name type="scientific">Phytomonospora endophytica</name>
    <dbReference type="NCBI Taxonomy" id="714109"/>
    <lineage>
        <taxon>Bacteria</taxon>
        <taxon>Bacillati</taxon>
        <taxon>Actinomycetota</taxon>
        <taxon>Actinomycetes</taxon>
        <taxon>Micromonosporales</taxon>
        <taxon>Micromonosporaceae</taxon>
        <taxon>Phytomonospora</taxon>
    </lineage>
</organism>
<evidence type="ECO:0000313" key="3">
    <source>
        <dbReference type="Proteomes" id="UP000548476"/>
    </source>
</evidence>
<dbReference type="InterPro" id="IPR016181">
    <property type="entry name" value="Acyl_CoA_acyltransferase"/>
</dbReference>
<reference evidence="2 3" key="1">
    <citation type="submission" date="2020-08" db="EMBL/GenBank/DDBJ databases">
        <title>Genomic Encyclopedia of Type Strains, Phase IV (KMG-IV): sequencing the most valuable type-strain genomes for metagenomic binning, comparative biology and taxonomic classification.</title>
        <authorList>
            <person name="Goeker M."/>
        </authorList>
    </citation>
    <scope>NUCLEOTIDE SEQUENCE [LARGE SCALE GENOMIC DNA]</scope>
    <source>
        <strain evidence="2 3">YIM 65646</strain>
    </source>
</reference>
<evidence type="ECO:0000259" key="1">
    <source>
        <dbReference type="PROSITE" id="PS51186"/>
    </source>
</evidence>
<dbReference type="EMBL" id="JACHGT010000025">
    <property type="protein sequence ID" value="MBB6039748.1"/>
    <property type="molecule type" value="Genomic_DNA"/>
</dbReference>
<dbReference type="SUPFAM" id="SSF55729">
    <property type="entry name" value="Acyl-CoA N-acyltransferases (Nat)"/>
    <property type="match status" value="1"/>
</dbReference>
<evidence type="ECO:0000313" key="2">
    <source>
        <dbReference type="EMBL" id="MBB6039748.1"/>
    </source>
</evidence>
<dbReference type="AlphaFoldDB" id="A0A841G1E0"/>
<dbReference type="Pfam" id="PF00583">
    <property type="entry name" value="Acetyltransf_1"/>
    <property type="match status" value="1"/>
</dbReference>
<feature type="domain" description="N-acetyltransferase" evidence="1">
    <location>
        <begin position="74"/>
        <end position="204"/>
    </location>
</feature>
<accession>A0A841G1E0</accession>
<keyword evidence="3" id="KW-1185">Reference proteome</keyword>